<protein>
    <submittedName>
        <fullName evidence="2">Uncharacterized protein</fullName>
    </submittedName>
</protein>
<dbReference type="Proteomes" id="UP000023152">
    <property type="component" value="Unassembled WGS sequence"/>
</dbReference>
<dbReference type="AlphaFoldDB" id="X6MGY4"/>
<keyword evidence="3" id="KW-1185">Reference proteome</keyword>
<feature type="region of interest" description="Disordered" evidence="1">
    <location>
        <begin position="78"/>
        <end position="97"/>
    </location>
</feature>
<proteinExistence type="predicted"/>
<evidence type="ECO:0000313" key="3">
    <source>
        <dbReference type="Proteomes" id="UP000023152"/>
    </source>
</evidence>
<reference evidence="2 3" key="1">
    <citation type="journal article" date="2013" name="Curr. Biol.">
        <title>The Genome of the Foraminiferan Reticulomyxa filosa.</title>
        <authorList>
            <person name="Glockner G."/>
            <person name="Hulsmann N."/>
            <person name="Schleicher M."/>
            <person name="Noegel A.A."/>
            <person name="Eichinger L."/>
            <person name="Gallinger C."/>
            <person name="Pawlowski J."/>
            <person name="Sierra R."/>
            <person name="Euteneuer U."/>
            <person name="Pillet L."/>
            <person name="Moustafa A."/>
            <person name="Platzer M."/>
            <person name="Groth M."/>
            <person name="Szafranski K."/>
            <person name="Schliwa M."/>
        </authorList>
    </citation>
    <scope>NUCLEOTIDE SEQUENCE [LARGE SCALE GENOMIC DNA]</scope>
</reference>
<name>X6MGY4_RETFI</name>
<comment type="caution">
    <text evidence="2">The sequence shown here is derived from an EMBL/GenBank/DDBJ whole genome shotgun (WGS) entry which is preliminary data.</text>
</comment>
<sequence>MRASTRLRQTLGTYSGKSRGFEPHLDKMQGSTISGHSLLTSDENNYKKNYLAFLIKYGFSEQEDLKEQLNQLLTSQKTQFDPDDPFGQRLPPQHPGRIDIEKRKKSFTKKEKFNGKNFEREKQEFDHFHKSFYLDSVPPFPDRMYHHPPIAKDERINVDADLAKTDDQLQSGLYLPHLSQWLPQWTLKKKIAKTYGPGYINYITMPAMTLPTEEEFDAMLHQFLQEKKWKSTAINNMKFLDQILEKNSPQANAQMLENVVALRDNIKNYHPSENNATYAKQQIGAGSPYVDDTKKDIIPRQLEHWDIDLCYELKTDGDPLIPKNFKDEIFREFVISLDRNGSMAPWQKNYAFSLLPRAFGGPSGELLKEMFSRLQSKEEVVTYKLEKQKTGPYQIQKTKKRQSSAFRKCFVVLFDHNTFILLDVSRNITCTCSNFIVCHLK</sequence>
<organism evidence="2 3">
    <name type="scientific">Reticulomyxa filosa</name>
    <dbReference type="NCBI Taxonomy" id="46433"/>
    <lineage>
        <taxon>Eukaryota</taxon>
        <taxon>Sar</taxon>
        <taxon>Rhizaria</taxon>
        <taxon>Retaria</taxon>
        <taxon>Foraminifera</taxon>
        <taxon>Monothalamids</taxon>
        <taxon>Reticulomyxidae</taxon>
        <taxon>Reticulomyxa</taxon>
    </lineage>
</organism>
<gene>
    <name evidence="2" type="ORF">RFI_24219</name>
</gene>
<feature type="region of interest" description="Disordered" evidence="1">
    <location>
        <begin position="1"/>
        <end position="23"/>
    </location>
</feature>
<accession>X6MGY4</accession>
<evidence type="ECO:0000256" key="1">
    <source>
        <dbReference type="SAM" id="MobiDB-lite"/>
    </source>
</evidence>
<evidence type="ECO:0000313" key="2">
    <source>
        <dbReference type="EMBL" id="ETO13159.1"/>
    </source>
</evidence>
<dbReference type="EMBL" id="ASPP01020788">
    <property type="protein sequence ID" value="ETO13159.1"/>
    <property type="molecule type" value="Genomic_DNA"/>
</dbReference>
<feature type="compositionally biased region" description="Polar residues" evidence="1">
    <location>
        <begin position="1"/>
        <end position="16"/>
    </location>
</feature>